<reference evidence="2" key="1">
    <citation type="submission" date="2020-03" db="EMBL/GenBank/DDBJ databases">
        <title>The deep terrestrial virosphere.</title>
        <authorList>
            <person name="Holmfeldt K."/>
            <person name="Nilsson E."/>
            <person name="Simone D."/>
            <person name="Lopez-Fernandez M."/>
            <person name="Wu X."/>
            <person name="de Brujin I."/>
            <person name="Lundin D."/>
            <person name="Andersson A."/>
            <person name="Bertilsson S."/>
            <person name="Dopson M."/>
        </authorList>
    </citation>
    <scope>NUCLEOTIDE SEQUENCE</scope>
    <source>
        <strain evidence="2">TM448A01932</strain>
        <strain evidence="3">TM448B00709</strain>
    </source>
</reference>
<proteinExistence type="predicted"/>
<evidence type="ECO:0000256" key="1">
    <source>
        <dbReference type="SAM" id="MobiDB-lite"/>
    </source>
</evidence>
<feature type="region of interest" description="Disordered" evidence="1">
    <location>
        <begin position="174"/>
        <end position="198"/>
    </location>
</feature>
<protein>
    <submittedName>
        <fullName evidence="2">Uncharacterized protein</fullName>
    </submittedName>
</protein>
<evidence type="ECO:0000313" key="2">
    <source>
        <dbReference type="EMBL" id="QJA50958.1"/>
    </source>
</evidence>
<evidence type="ECO:0000313" key="3">
    <source>
        <dbReference type="EMBL" id="QJH96345.1"/>
    </source>
</evidence>
<accession>A0A6H1ZTW4</accession>
<feature type="compositionally biased region" description="Low complexity" evidence="1">
    <location>
        <begin position="41"/>
        <end position="59"/>
    </location>
</feature>
<dbReference type="EMBL" id="MT144228">
    <property type="protein sequence ID" value="QJA50958.1"/>
    <property type="molecule type" value="Genomic_DNA"/>
</dbReference>
<dbReference type="EMBL" id="MT144648">
    <property type="protein sequence ID" value="QJH96345.1"/>
    <property type="molecule type" value="Genomic_DNA"/>
</dbReference>
<dbReference type="AlphaFoldDB" id="A0A6H1ZTW4"/>
<gene>
    <name evidence="2" type="ORF">TM448A01932_0001</name>
    <name evidence="3" type="ORF">TM448B00709_0003</name>
</gene>
<organism evidence="2">
    <name type="scientific">viral metagenome</name>
    <dbReference type="NCBI Taxonomy" id="1070528"/>
    <lineage>
        <taxon>unclassified sequences</taxon>
        <taxon>metagenomes</taxon>
        <taxon>organismal metagenomes</taxon>
    </lineage>
</organism>
<sequence>MLMAGLVASLALAASGAGADGDPDGVVATAPTNAPTLAQAMAAAPEAAAPAPTAQDAQPHGMTTEQQIQAWLSNRTPGVDFQEPLPEGPMDDRQMHGMVEAGVGTGGYRSYGAAVSMPIGENGRLDLAYREGRNEPWGYGYEAYGYGLRGPGFYPPYGRVRGYGGDSSRKSLSMGFSWSKDRDAEDGAAWPRGATASD</sequence>
<feature type="region of interest" description="Disordered" evidence="1">
    <location>
        <begin position="41"/>
        <end position="65"/>
    </location>
</feature>
<name>A0A6H1ZTW4_9ZZZZ</name>